<reference evidence="2" key="1">
    <citation type="submission" date="2007-04" db="EMBL/GenBank/DDBJ databases">
        <title>Annotation of Pediculus humanus corporis strain USDA.</title>
        <authorList>
            <person name="Kirkness E."/>
            <person name="Hannick L."/>
            <person name="Hass B."/>
            <person name="Bruggner R."/>
            <person name="Lawson D."/>
            <person name="Bidwell S."/>
            <person name="Joardar V."/>
            <person name="Caler E."/>
            <person name="Walenz B."/>
            <person name="Inman J."/>
            <person name="Schobel S."/>
            <person name="Galinsky K."/>
            <person name="Amedeo P."/>
            <person name="Strausberg R."/>
        </authorList>
    </citation>
    <scope>NUCLEOTIDE SEQUENCE</scope>
    <source>
        <strain evidence="2">USDA</strain>
    </source>
</reference>
<reference evidence="2" key="2">
    <citation type="submission" date="2007-04" db="EMBL/GenBank/DDBJ databases">
        <title>The genome of the human body louse.</title>
        <authorList>
            <consortium name="The Human Body Louse Genome Consortium"/>
            <person name="Kirkness E."/>
            <person name="Walenz B."/>
            <person name="Hass B."/>
            <person name="Bruggner R."/>
            <person name="Strausberg R."/>
        </authorList>
    </citation>
    <scope>NUCLEOTIDE SEQUENCE</scope>
    <source>
        <strain evidence="2">USDA</strain>
    </source>
</reference>
<proteinExistence type="predicted"/>
<accession>E0VIK1</accession>
<dbReference type="KEGG" id="phu:Phum_PHUM228640"/>
<reference evidence="3" key="3">
    <citation type="submission" date="2020-05" db="UniProtKB">
        <authorList>
            <consortium name="EnsemblMetazoa"/>
        </authorList>
    </citation>
    <scope>IDENTIFICATION</scope>
    <source>
        <strain evidence="3">USDA</strain>
    </source>
</reference>
<dbReference type="HOGENOM" id="CLU_1733677_0_0_1"/>
<feature type="compositionally biased region" description="Pro residues" evidence="1">
    <location>
        <begin position="70"/>
        <end position="79"/>
    </location>
</feature>
<gene>
    <name evidence="3" type="primary">8229860</name>
    <name evidence="2" type="ORF">Phum_PHUM228640</name>
</gene>
<evidence type="ECO:0000313" key="2">
    <source>
        <dbReference type="EMBL" id="EEB13207.1"/>
    </source>
</evidence>
<dbReference type="InParanoid" id="E0VIK1"/>
<organism>
    <name type="scientific">Pediculus humanus subsp. corporis</name>
    <name type="common">Body louse</name>
    <dbReference type="NCBI Taxonomy" id="121224"/>
    <lineage>
        <taxon>Eukaryota</taxon>
        <taxon>Metazoa</taxon>
        <taxon>Ecdysozoa</taxon>
        <taxon>Arthropoda</taxon>
        <taxon>Hexapoda</taxon>
        <taxon>Insecta</taxon>
        <taxon>Pterygota</taxon>
        <taxon>Neoptera</taxon>
        <taxon>Paraneoptera</taxon>
        <taxon>Psocodea</taxon>
        <taxon>Troctomorpha</taxon>
        <taxon>Phthiraptera</taxon>
        <taxon>Anoplura</taxon>
        <taxon>Pediculidae</taxon>
        <taxon>Pediculus</taxon>
    </lineage>
</organism>
<dbReference type="RefSeq" id="XP_002425945.1">
    <property type="nucleotide sequence ID" value="XM_002425900.1"/>
</dbReference>
<dbReference type="Proteomes" id="UP000009046">
    <property type="component" value="Unassembled WGS sequence"/>
</dbReference>
<dbReference type="AlphaFoldDB" id="E0VIK1"/>
<dbReference type="CTD" id="8229860"/>
<keyword evidence="4" id="KW-1185">Reference proteome</keyword>
<name>E0VIK1_PEDHC</name>
<feature type="region of interest" description="Disordered" evidence="1">
    <location>
        <begin position="60"/>
        <end position="83"/>
    </location>
</feature>
<evidence type="ECO:0000313" key="4">
    <source>
        <dbReference type="Proteomes" id="UP000009046"/>
    </source>
</evidence>
<dbReference type="OrthoDB" id="10261039at2759"/>
<dbReference type="EnsemblMetazoa" id="PHUM228640-RA">
    <property type="protein sequence ID" value="PHUM228640-PA"/>
    <property type="gene ID" value="PHUM228640"/>
</dbReference>
<dbReference type="GeneID" id="8229860"/>
<protein>
    <submittedName>
        <fullName evidence="2 3">Uncharacterized protein</fullName>
    </submittedName>
</protein>
<dbReference type="EMBL" id="DS235200">
    <property type="protein sequence ID" value="EEB13207.1"/>
    <property type="molecule type" value="Genomic_DNA"/>
</dbReference>
<dbReference type="EMBL" id="AAZO01002661">
    <property type="status" value="NOT_ANNOTATED_CDS"/>
    <property type="molecule type" value="Genomic_DNA"/>
</dbReference>
<sequence length="151" mass="17317">MLPNAPKIPSCNFIWKRHISSGPSRLYLVTNFYRKSGLLKQKTQRLGFRCKYSTDPCNPLPPNLRAKGPCPEPQPSCEPPPKKKSRGFATTLALIGVGTAAVVAYAKYDCEFRNYIEEHAPFFNEFIKIATQEDYTYAESWEKFVKYILSW</sequence>
<evidence type="ECO:0000313" key="3">
    <source>
        <dbReference type="EnsemblMetazoa" id="PHUM228640-PA"/>
    </source>
</evidence>
<dbReference type="VEuPathDB" id="VectorBase:PHUM228640"/>
<evidence type="ECO:0000256" key="1">
    <source>
        <dbReference type="SAM" id="MobiDB-lite"/>
    </source>
</evidence>